<comment type="subcellular location">
    <subcellularLocation>
        <location evidence="2">Cytoplasm</location>
    </subcellularLocation>
    <subcellularLocation>
        <location evidence="1">Nucleus</location>
    </subcellularLocation>
</comment>
<keyword evidence="4" id="KW-0963">Cytoplasm</keyword>
<dbReference type="Pfam" id="PF22782">
    <property type="entry name" value="SDE2"/>
    <property type="match status" value="1"/>
</dbReference>
<evidence type="ECO:0000259" key="9">
    <source>
        <dbReference type="Pfam" id="PF22782"/>
    </source>
</evidence>
<organism evidence="10">
    <name type="scientific">Diabrotica virgifera virgifera</name>
    <name type="common">western corn rootworm</name>
    <dbReference type="NCBI Taxonomy" id="50390"/>
    <lineage>
        <taxon>Eukaryota</taxon>
        <taxon>Metazoa</taxon>
        <taxon>Ecdysozoa</taxon>
        <taxon>Arthropoda</taxon>
        <taxon>Hexapoda</taxon>
        <taxon>Insecta</taxon>
        <taxon>Pterygota</taxon>
        <taxon>Neoptera</taxon>
        <taxon>Endopterygota</taxon>
        <taxon>Coleoptera</taxon>
        <taxon>Polyphaga</taxon>
        <taxon>Cucujiformia</taxon>
        <taxon>Chrysomeloidea</taxon>
        <taxon>Chrysomelidae</taxon>
        <taxon>Galerucinae</taxon>
        <taxon>Diabroticina</taxon>
        <taxon>Diabroticites</taxon>
        <taxon>Diabrotica</taxon>
    </lineage>
</organism>
<dbReference type="GO" id="GO:0008380">
    <property type="term" value="P:RNA splicing"/>
    <property type="evidence" value="ECO:0007669"/>
    <property type="project" value="UniProtKB-KW"/>
</dbReference>
<proteinExistence type="inferred from homology"/>
<dbReference type="AlphaFoldDB" id="A0A6P7GZV8"/>
<dbReference type="GO" id="GO:0005634">
    <property type="term" value="C:nucleus"/>
    <property type="evidence" value="ECO:0007669"/>
    <property type="project" value="UniProtKB-SubCell"/>
</dbReference>
<sequence>MDNNSLEVTGVNLKNKIEAILLTLNGRIVQSDTIVQRASIDSLRIIPRIFGGKGGFGSMLRAIGAQIEKTTNREACRDLSGRRLRDINEEQRFVVCV</sequence>
<name>A0A6P7GZV8_DIAVI</name>
<comment type="similarity">
    <text evidence="3">Belongs to the SDE2 family.</text>
</comment>
<dbReference type="GO" id="GO:0006397">
    <property type="term" value="P:mRNA processing"/>
    <property type="evidence" value="ECO:0007669"/>
    <property type="project" value="UniProtKB-KW"/>
</dbReference>
<dbReference type="GO" id="GO:0005737">
    <property type="term" value="C:cytoplasm"/>
    <property type="evidence" value="ECO:0007669"/>
    <property type="project" value="UniProtKB-SubCell"/>
</dbReference>
<keyword evidence="5" id="KW-0507">mRNA processing</keyword>
<dbReference type="RefSeq" id="XP_028155271.1">
    <property type="nucleotide sequence ID" value="XM_028299470.1"/>
</dbReference>
<evidence type="ECO:0000256" key="1">
    <source>
        <dbReference type="ARBA" id="ARBA00004123"/>
    </source>
</evidence>
<dbReference type="PANTHER" id="PTHR12786:SF1">
    <property type="entry name" value="SPLICING REGULATOR SDE2"/>
    <property type="match status" value="1"/>
</dbReference>
<gene>
    <name evidence="10" type="primary">LOC114349043</name>
</gene>
<evidence type="ECO:0000256" key="8">
    <source>
        <dbReference type="ARBA" id="ARBA00023306"/>
    </source>
</evidence>
<accession>A0A6P7GZV8</accession>
<evidence type="ECO:0000256" key="3">
    <source>
        <dbReference type="ARBA" id="ARBA00008726"/>
    </source>
</evidence>
<evidence type="ECO:0000256" key="2">
    <source>
        <dbReference type="ARBA" id="ARBA00004496"/>
    </source>
</evidence>
<evidence type="ECO:0000256" key="7">
    <source>
        <dbReference type="ARBA" id="ARBA00023242"/>
    </source>
</evidence>
<feature type="domain" description="SDE2-like" evidence="9">
    <location>
        <begin position="51"/>
        <end position="93"/>
    </location>
</feature>
<keyword evidence="7" id="KW-0539">Nucleus</keyword>
<dbReference type="InterPro" id="IPR053822">
    <property type="entry name" value="SDE2-like_dom"/>
</dbReference>
<keyword evidence="6" id="KW-0508">mRNA splicing</keyword>
<reference evidence="10" key="1">
    <citation type="submission" date="2025-08" db="UniProtKB">
        <authorList>
            <consortium name="RefSeq"/>
        </authorList>
    </citation>
    <scope>IDENTIFICATION</scope>
    <source>
        <tissue evidence="10">Whole insect</tissue>
    </source>
</reference>
<dbReference type="InParanoid" id="A0A6P7GZV8"/>
<evidence type="ECO:0000313" key="10">
    <source>
        <dbReference type="RefSeq" id="XP_028155271.1"/>
    </source>
</evidence>
<keyword evidence="8" id="KW-0131">Cell cycle</keyword>
<dbReference type="PANTHER" id="PTHR12786">
    <property type="entry name" value="SPLICING FACTOR SF3A-RELATED"/>
    <property type="match status" value="1"/>
</dbReference>
<protein>
    <submittedName>
        <fullName evidence="10">Replication stress response regulator SDE2</fullName>
    </submittedName>
</protein>
<evidence type="ECO:0000256" key="6">
    <source>
        <dbReference type="ARBA" id="ARBA00023187"/>
    </source>
</evidence>
<evidence type="ECO:0000256" key="4">
    <source>
        <dbReference type="ARBA" id="ARBA00022490"/>
    </source>
</evidence>
<dbReference type="InterPro" id="IPR051421">
    <property type="entry name" value="RNA_Proc_DNA_Dmg_Regulator"/>
</dbReference>
<evidence type="ECO:0000256" key="5">
    <source>
        <dbReference type="ARBA" id="ARBA00022664"/>
    </source>
</evidence>